<proteinExistence type="predicted"/>
<reference evidence="2 3" key="1">
    <citation type="submission" date="2016-06" db="EMBL/GenBank/DDBJ databases">
        <authorList>
            <person name="Kjaerup R.B."/>
            <person name="Dalgaard T.S."/>
            <person name="Juul-Madsen H.R."/>
        </authorList>
    </citation>
    <scope>NUCLEOTIDE SEQUENCE [LARGE SCALE GENOMIC DNA]</scope>
    <source>
        <strain evidence="2 3">DSM 43821</strain>
    </source>
</reference>
<dbReference type="RefSeq" id="WP_088963274.1">
    <property type="nucleotide sequence ID" value="NZ_LT607410.1"/>
</dbReference>
<feature type="transmembrane region" description="Helical" evidence="1">
    <location>
        <begin position="133"/>
        <end position="155"/>
    </location>
</feature>
<keyword evidence="1" id="KW-1133">Transmembrane helix</keyword>
<evidence type="ECO:0000313" key="2">
    <source>
        <dbReference type="EMBL" id="SCF37130.1"/>
    </source>
</evidence>
<feature type="transmembrane region" description="Helical" evidence="1">
    <location>
        <begin position="108"/>
        <end position="127"/>
    </location>
</feature>
<dbReference type="AlphaFoldDB" id="A0A1C4ZVZ7"/>
<evidence type="ECO:0000256" key="1">
    <source>
        <dbReference type="SAM" id="Phobius"/>
    </source>
</evidence>
<name>A0A1C4ZVZ7_9ACTN</name>
<feature type="transmembrane region" description="Helical" evidence="1">
    <location>
        <begin position="191"/>
        <end position="208"/>
    </location>
</feature>
<dbReference type="EMBL" id="LT607410">
    <property type="protein sequence ID" value="SCF37130.1"/>
    <property type="molecule type" value="Genomic_DNA"/>
</dbReference>
<evidence type="ECO:0008006" key="4">
    <source>
        <dbReference type="Google" id="ProtNLM"/>
    </source>
</evidence>
<dbReference type="InterPro" id="IPR029058">
    <property type="entry name" value="AB_hydrolase_fold"/>
</dbReference>
<dbReference type="Proteomes" id="UP000198228">
    <property type="component" value="Chromosome I"/>
</dbReference>
<organism evidence="2 3">
    <name type="scientific">Micromonospora purpureochromogenes</name>
    <dbReference type="NCBI Taxonomy" id="47872"/>
    <lineage>
        <taxon>Bacteria</taxon>
        <taxon>Bacillati</taxon>
        <taxon>Actinomycetota</taxon>
        <taxon>Actinomycetes</taxon>
        <taxon>Micromonosporales</taxon>
        <taxon>Micromonosporaceae</taxon>
        <taxon>Micromonospora</taxon>
    </lineage>
</organism>
<feature type="transmembrane region" description="Helical" evidence="1">
    <location>
        <begin position="65"/>
        <end position="87"/>
    </location>
</feature>
<feature type="transmembrane region" description="Helical" evidence="1">
    <location>
        <begin position="167"/>
        <end position="185"/>
    </location>
</feature>
<evidence type="ECO:0000313" key="3">
    <source>
        <dbReference type="Proteomes" id="UP000198228"/>
    </source>
</evidence>
<accession>A0A1C4ZVZ7</accession>
<keyword evidence="1" id="KW-0812">Transmembrane</keyword>
<feature type="transmembrane region" description="Helical" evidence="1">
    <location>
        <begin position="229"/>
        <end position="250"/>
    </location>
</feature>
<dbReference type="SUPFAM" id="SSF53474">
    <property type="entry name" value="alpha/beta-Hydrolases"/>
    <property type="match status" value="1"/>
</dbReference>
<sequence length="543" mass="58500">MGTTRGRLVGLLGLAALPPVLEEALLVGVGLHATRGLAPQATAVWPYDSYHDLRWLLVYHNSWKMFLLGLLLLTVLRGVLSAGLTALAWPAGLPRPSWGWLVRRNLEVAVLAAVVISPWAALSVAFSAVALSWYLFASLGPMLMLAPFLVRAGVVSRWWKGLPTIELFGWASLNFVVLTLAGAVISSTPGWWTVLVAGLAGVANGLLWQRTVAAATAPVRRWARVPVGPIAIALALAGAIWAQAFIGFAAGGGQGQWRPPVLSERLPDRVPHAVIVLGGHNSSWDGTPAADPRVERFSYRGLDAQGRPLPYPAEATHRSLDSSSALLADQVESVHRRTGRPVALVGQSEGSMVARTYLERLPRGPVTTVVMFSPLVQAGRTYYPPPGHAGWGVAAGWELRIMFWLANLPLAVKDDPDSSFVRSVLSNAPFYRNRTLCPVPGVRMIAFLPTISAAEAPPGEYSRVPVYQQPSLHGGLVGERAVEDRVVAFLAGEPVEMPRREYGLLQRLGAAWQAPPLALMLNPIWSATREGDPAMTGRVCEPR</sequence>
<gene>
    <name evidence="2" type="ORF">GA0074696_4968</name>
</gene>
<protein>
    <recommendedName>
        <fullName evidence="4">Alpha/beta hydrolase family protein</fullName>
    </recommendedName>
</protein>
<dbReference type="Gene3D" id="3.40.50.1820">
    <property type="entry name" value="alpha/beta hydrolase"/>
    <property type="match status" value="1"/>
</dbReference>
<keyword evidence="1" id="KW-0472">Membrane</keyword>